<feature type="region of interest" description="Disordered" evidence="7">
    <location>
        <begin position="592"/>
        <end position="618"/>
    </location>
</feature>
<evidence type="ECO:0000313" key="9">
    <source>
        <dbReference type="EMBL" id="CAK0808424.1"/>
    </source>
</evidence>
<feature type="transmembrane region" description="Helical" evidence="8">
    <location>
        <begin position="567"/>
        <end position="586"/>
    </location>
</feature>
<dbReference type="Proteomes" id="UP001189429">
    <property type="component" value="Unassembled WGS sequence"/>
</dbReference>
<comment type="caution">
    <text evidence="9">The sequence shown here is derived from an EMBL/GenBank/DDBJ whole genome shotgun (WGS) entry which is preliminary data.</text>
</comment>
<evidence type="ECO:0000256" key="2">
    <source>
        <dbReference type="ARBA" id="ARBA00005982"/>
    </source>
</evidence>
<reference evidence="9" key="1">
    <citation type="submission" date="2023-10" db="EMBL/GenBank/DDBJ databases">
        <authorList>
            <person name="Chen Y."/>
            <person name="Shah S."/>
            <person name="Dougan E. K."/>
            <person name="Thang M."/>
            <person name="Chan C."/>
        </authorList>
    </citation>
    <scope>NUCLEOTIDE SEQUENCE [LARGE SCALE GENOMIC DNA]</scope>
</reference>
<feature type="transmembrane region" description="Helical" evidence="8">
    <location>
        <begin position="130"/>
        <end position="149"/>
    </location>
</feature>
<keyword evidence="10" id="KW-1185">Reference proteome</keyword>
<feature type="transmembrane region" description="Helical" evidence="8">
    <location>
        <begin position="430"/>
        <end position="447"/>
    </location>
</feature>
<feature type="transmembrane region" description="Helical" evidence="8">
    <location>
        <begin position="178"/>
        <end position="199"/>
    </location>
</feature>
<dbReference type="PANTHER" id="PTHR11654">
    <property type="entry name" value="OLIGOPEPTIDE TRANSPORTER-RELATED"/>
    <property type="match status" value="1"/>
</dbReference>
<comment type="similarity">
    <text evidence="2 6">Belongs to the major facilitator superfamily. Proton-dependent oligopeptide transporter (POT/PTR) (TC 2.A.17) family.</text>
</comment>
<evidence type="ECO:0000256" key="4">
    <source>
        <dbReference type="ARBA" id="ARBA00022989"/>
    </source>
</evidence>
<evidence type="ECO:0000256" key="8">
    <source>
        <dbReference type="SAM" id="Phobius"/>
    </source>
</evidence>
<sequence length="618" mass="66705">MEAFEVQRHQGPVPQVRPHVSPLTVSLFILVVEVCERFCYYTLQGTLRNFLMEVGPTDAQGKRGLSQGAATAISACFSMLAYLTCILGGWMSDNVLGRYRTILYFSAVYVIGAWIHAIAAWPSIMRTAASLPISLMGLSLFIAVGTGTIKPNVMSFGADQFDTTDSVQKAQQKQFFTIFYASINIGSFMAVGFTVNLATSGITKDSAGSGFFWAGLIAALSMLCANITFVAGVRFYKGRDKPQHAPMLQILSRRLTDAASRSVRGKIALLGWGLIPVSMAIVMVGSMATDFDPRLAKAMSWTGFAMSALSCAMLIAAHHQNDFIAPLPAQALQESDITASDVTEFLSCVPTMFCISVGFGIPYNAASNVYAAQACQMDVRLFGTQVNGGFFNLANAVAIVCMAPIVAVIMLRLEQALQRPVTLTEKATSAFAFVISANFSAVIIEFIRKEMSLGSSPNFVPCPQDRPENWQCTAGDVYLLSKCTPNGSIAMTNMSAMWMMIPQFLTGVGELLCNPVMYQFLYDEAPARLTSLAQALNLVCAGAISNAITAAFGALVPEDFNKGSLNYFYYASMAVAASFLAVYWVVKLPEKAPPEPTPPEEQRGLLVSTTTLESAKRA</sequence>
<evidence type="ECO:0000313" key="10">
    <source>
        <dbReference type="Proteomes" id="UP001189429"/>
    </source>
</evidence>
<evidence type="ECO:0000256" key="7">
    <source>
        <dbReference type="SAM" id="MobiDB-lite"/>
    </source>
</evidence>
<evidence type="ECO:0000256" key="6">
    <source>
        <dbReference type="RuleBase" id="RU003755"/>
    </source>
</evidence>
<evidence type="ECO:0000256" key="3">
    <source>
        <dbReference type="ARBA" id="ARBA00022692"/>
    </source>
</evidence>
<dbReference type="InterPro" id="IPR000109">
    <property type="entry name" value="POT_fam"/>
</dbReference>
<evidence type="ECO:0000256" key="1">
    <source>
        <dbReference type="ARBA" id="ARBA00004141"/>
    </source>
</evidence>
<feature type="transmembrane region" description="Helical" evidence="8">
    <location>
        <begin position="267"/>
        <end position="286"/>
    </location>
</feature>
<comment type="subcellular location">
    <subcellularLocation>
        <location evidence="1 6">Membrane</location>
        <topology evidence="1 6">Multi-pass membrane protein</topology>
    </subcellularLocation>
</comment>
<feature type="transmembrane region" description="Helical" evidence="8">
    <location>
        <begin position="390"/>
        <end position="410"/>
    </location>
</feature>
<feature type="compositionally biased region" description="Polar residues" evidence="7">
    <location>
        <begin position="607"/>
        <end position="618"/>
    </location>
</feature>
<name>A0ABN9QQF4_9DINO</name>
<feature type="transmembrane region" description="Helical" evidence="8">
    <location>
        <begin position="69"/>
        <end position="90"/>
    </location>
</feature>
<dbReference type="Pfam" id="PF00854">
    <property type="entry name" value="PTR2"/>
    <property type="match status" value="1"/>
</dbReference>
<proteinExistence type="inferred from homology"/>
<accession>A0ABN9QQF4</accession>
<dbReference type="SUPFAM" id="SSF103473">
    <property type="entry name" value="MFS general substrate transporter"/>
    <property type="match status" value="2"/>
</dbReference>
<protein>
    <submittedName>
        <fullName evidence="9">Uncharacterized protein</fullName>
    </submittedName>
</protein>
<feature type="transmembrane region" description="Helical" evidence="8">
    <location>
        <begin position="535"/>
        <end position="555"/>
    </location>
</feature>
<evidence type="ECO:0000256" key="5">
    <source>
        <dbReference type="ARBA" id="ARBA00023136"/>
    </source>
</evidence>
<dbReference type="EMBL" id="CAUYUJ010004170">
    <property type="protein sequence ID" value="CAK0808424.1"/>
    <property type="molecule type" value="Genomic_DNA"/>
</dbReference>
<feature type="transmembrane region" description="Helical" evidence="8">
    <location>
        <begin position="211"/>
        <end position="233"/>
    </location>
</feature>
<dbReference type="PROSITE" id="PS01022">
    <property type="entry name" value="PTR2_1"/>
    <property type="match status" value="1"/>
</dbReference>
<gene>
    <name evidence="9" type="ORF">PCOR1329_LOCUS14038</name>
</gene>
<dbReference type="Gene3D" id="1.20.1250.20">
    <property type="entry name" value="MFS general substrate transporter like domains"/>
    <property type="match status" value="1"/>
</dbReference>
<organism evidence="9 10">
    <name type="scientific">Prorocentrum cordatum</name>
    <dbReference type="NCBI Taxonomy" id="2364126"/>
    <lineage>
        <taxon>Eukaryota</taxon>
        <taxon>Sar</taxon>
        <taxon>Alveolata</taxon>
        <taxon>Dinophyceae</taxon>
        <taxon>Prorocentrales</taxon>
        <taxon>Prorocentraceae</taxon>
        <taxon>Prorocentrum</taxon>
    </lineage>
</organism>
<dbReference type="InterPro" id="IPR036259">
    <property type="entry name" value="MFS_trans_sf"/>
</dbReference>
<keyword evidence="3 6" id="KW-0812">Transmembrane</keyword>
<keyword evidence="6" id="KW-0813">Transport</keyword>
<dbReference type="PROSITE" id="PS01023">
    <property type="entry name" value="PTR2_2"/>
    <property type="match status" value="1"/>
</dbReference>
<feature type="transmembrane region" description="Helical" evidence="8">
    <location>
        <begin position="102"/>
        <end position="124"/>
    </location>
</feature>
<keyword evidence="5 8" id="KW-0472">Membrane</keyword>
<dbReference type="InterPro" id="IPR018456">
    <property type="entry name" value="PTR2_symporter_CS"/>
</dbReference>
<keyword evidence="4 8" id="KW-1133">Transmembrane helix</keyword>